<reference evidence="2" key="2">
    <citation type="submission" date="2018-03" db="EMBL/GenBank/DDBJ databases">
        <title>The Triticum urartu genome reveals the dynamic nature of wheat genome evolution.</title>
        <authorList>
            <person name="Ling H."/>
            <person name="Ma B."/>
            <person name="Shi X."/>
            <person name="Liu H."/>
            <person name="Dong L."/>
            <person name="Sun H."/>
            <person name="Cao Y."/>
            <person name="Gao Q."/>
            <person name="Zheng S."/>
            <person name="Li Y."/>
            <person name="Yu Y."/>
            <person name="Du H."/>
            <person name="Qi M."/>
            <person name="Li Y."/>
            <person name="Yu H."/>
            <person name="Cui Y."/>
            <person name="Wang N."/>
            <person name="Chen C."/>
            <person name="Wu H."/>
            <person name="Zhao Y."/>
            <person name="Zhang J."/>
            <person name="Li Y."/>
            <person name="Zhou W."/>
            <person name="Zhang B."/>
            <person name="Hu W."/>
            <person name="Eijk M."/>
            <person name="Tang J."/>
            <person name="Witsenboer H."/>
            <person name="Zhao S."/>
            <person name="Li Z."/>
            <person name="Zhang A."/>
            <person name="Wang D."/>
            <person name="Liang C."/>
        </authorList>
    </citation>
    <scope>NUCLEOTIDE SEQUENCE [LARGE SCALE GENOMIC DNA]</scope>
    <source>
        <strain evidence="2">cv. G1812</strain>
    </source>
</reference>
<sequence length="128" mass="13197">MQENKNGHIILLGTDVHVAAAIASSSSTPPLQSNDSSCSHSPLSCESKSCHNSRATLPGRISSQPAPILRAWGGGCCSSKLLRPRPIPECGCSTAGSGSPCIPDVALLRLLPRLLPGLSLLPPLLAIL</sequence>
<dbReference type="Proteomes" id="UP000015106">
    <property type="component" value="Chromosome 5"/>
</dbReference>
<proteinExistence type="predicted"/>
<evidence type="ECO:0000313" key="3">
    <source>
        <dbReference type="Proteomes" id="UP000015106"/>
    </source>
</evidence>
<keyword evidence="3" id="KW-1185">Reference proteome</keyword>
<organism evidence="2 3">
    <name type="scientific">Triticum urartu</name>
    <name type="common">Red wild einkorn</name>
    <name type="synonym">Crithodium urartu</name>
    <dbReference type="NCBI Taxonomy" id="4572"/>
    <lineage>
        <taxon>Eukaryota</taxon>
        <taxon>Viridiplantae</taxon>
        <taxon>Streptophyta</taxon>
        <taxon>Embryophyta</taxon>
        <taxon>Tracheophyta</taxon>
        <taxon>Spermatophyta</taxon>
        <taxon>Magnoliopsida</taxon>
        <taxon>Liliopsida</taxon>
        <taxon>Poales</taxon>
        <taxon>Poaceae</taxon>
        <taxon>BOP clade</taxon>
        <taxon>Pooideae</taxon>
        <taxon>Triticodae</taxon>
        <taxon>Triticeae</taxon>
        <taxon>Triticinae</taxon>
        <taxon>Triticum</taxon>
    </lineage>
</organism>
<accession>A0A8R7QCG6</accession>
<dbReference type="EnsemblPlants" id="TuG1812G0500001164.01.T03">
    <property type="protein sequence ID" value="TuG1812G0500001164.01.T03"/>
    <property type="gene ID" value="TuG1812G0500001164.01"/>
</dbReference>
<evidence type="ECO:0000313" key="2">
    <source>
        <dbReference type="EnsemblPlants" id="TuG1812G0500001164.01.T03"/>
    </source>
</evidence>
<dbReference type="AlphaFoldDB" id="A0A8R7QCG6"/>
<dbReference type="Gramene" id="TuG1812G0500001164.01.T03">
    <property type="protein sequence ID" value="TuG1812G0500001164.01.T03"/>
    <property type="gene ID" value="TuG1812G0500001164.01"/>
</dbReference>
<protein>
    <submittedName>
        <fullName evidence="2">Uncharacterized protein</fullName>
    </submittedName>
</protein>
<feature type="region of interest" description="Disordered" evidence="1">
    <location>
        <begin position="27"/>
        <end position="49"/>
    </location>
</feature>
<reference evidence="2" key="3">
    <citation type="submission" date="2022-06" db="UniProtKB">
        <authorList>
            <consortium name="EnsemblPlants"/>
        </authorList>
    </citation>
    <scope>IDENTIFICATION</scope>
</reference>
<evidence type="ECO:0000256" key="1">
    <source>
        <dbReference type="SAM" id="MobiDB-lite"/>
    </source>
</evidence>
<name>A0A8R7QCG6_TRIUA</name>
<reference evidence="3" key="1">
    <citation type="journal article" date="2013" name="Nature">
        <title>Draft genome of the wheat A-genome progenitor Triticum urartu.</title>
        <authorList>
            <person name="Ling H.Q."/>
            <person name="Zhao S."/>
            <person name="Liu D."/>
            <person name="Wang J."/>
            <person name="Sun H."/>
            <person name="Zhang C."/>
            <person name="Fan H."/>
            <person name="Li D."/>
            <person name="Dong L."/>
            <person name="Tao Y."/>
            <person name="Gao C."/>
            <person name="Wu H."/>
            <person name="Li Y."/>
            <person name="Cui Y."/>
            <person name="Guo X."/>
            <person name="Zheng S."/>
            <person name="Wang B."/>
            <person name="Yu K."/>
            <person name="Liang Q."/>
            <person name="Yang W."/>
            <person name="Lou X."/>
            <person name="Chen J."/>
            <person name="Feng M."/>
            <person name="Jian J."/>
            <person name="Zhang X."/>
            <person name="Luo G."/>
            <person name="Jiang Y."/>
            <person name="Liu J."/>
            <person name="Wang Z."/>
            <person name="Sha Y."/>
            <person name="Zhang B."/>
            <person name="Wu H."/>
            <person name="Tang D."/>
            <person name="Shen Q."/>
            <person name="Xue P."/>
            <person name="Zou S."/>
            <person name="Wang X."/>
            <person name="Liu X."/>
            <person name="Wang F."/>
            <person name="Yang Y."/>
            <person name="An X."/>
            <person name="Dong Z."/>
            <person name="Zhang K."/>
            <person name="Zhang X."/>
            <person name="Luo M.C."/>
            <person name="Dvorak J."/>
            <person name="Tong Y."/>
            <person name="Wang J."/>
            <person name="Yang H."/>
            <person name="Li Z."/>
            <person name="Wang D."/>
            <person name="Zhang A."/>
            <person name="Wang J."/>
        </authorList>
    </citation>
    <scope>NUCLEOTIDE SEQUENCE</scope>
    <source>
        <strain evidence="3">cv. G1812</strain>
    </source>
</reference>
<feature type="compositionally biased region" description="Low complexity" evidence="1">
    <location>
        <begin position="27"/>
        <end position="47"/>
    </location>
</feature>